<sequence>MTSSESATTVLIHLAGGVALLIWAVRLVRTGAMRAFGASLRHALASFTRNRFAAFGSGIAVTMVLQSSTATTLLVSSFAGRRLIVPAMALAVLLGANLGTSLAAFVISMDLGWIWGLCLAIGVALYLANEAMDRARNIGRVFVGIGLILLSLIELNAAAAPLAQSPVFRTLLGAIGHEPLLAVLVAVAATWLTHSSIAVILLIATFAASGLFPPATALTLVIGANLGNALIPVLDQLGAPALQRQAAVANLFTRLVLALLVLPFVAPLAGWLQTLPALDSRLAIEFHVALNLVGALVLLPFVAPVARLFERLMPGKEAPDATVRPRHLDPAVLDSPSEALACAMREALNLGDRVELMLRDTMTLLEKDELKLSRAIAQADDGVDAIHESIKLYLVQVSRNELTEEEGRRLLEIITLITNLEHIGDIIDKNLRELAEKKIRKRYAFSPEGLAEIRDFHQRVSSGLVLALNVFASRDLALARQLFAEKAVMRDAERRATESHFQRLRSGRAESIETSAIHLDIIRDLKRIHGHVASIGYPILESANALRESRLREAQEAQEAQAQQGGHLMPAPQSGF</sequence>
<evidence type="ECO:0000256" key="1">
    <source>
        <dbReference type="ARBA" id="ARBA00004651"/>
    </source>
</evidence>
<name>A0A2S4LY46_9HYPH</name>
<feature type="transmembrane region" description="Helical" evidence="7">
    <location>
        <begin position="211"/>
        <end position="231"/>
    </location>
</feature>
<proteinExistence type="predicted"/>
<dbReference type="Gene3D" id="1.20.58.220">
    <property type="entry name" value="Phosphate transport system protein phou homolog 2, domain 2"/>
    <property type="match status" value="1"/>
</dbReference>
<evidence type="ECO:0000259" key="8">
    <source>
        <dbReference type="Pfam" id="PF01895"/>
    </source>
</evidence>
<dbReference type="PANTHER" id="PTHR10010">
    <property type="entry name" value="SOLUTE CARRIER FAMILY 34 SODIUM PHOSPHATE , MEMBER 2-RELATED"/>
    <property type="match status" value="1"/>
</dbReference>
<evidence type="ECO:0000256" key="2">
    <source>
        <dbReference type="ARBA" id="ARBA00022475"/>
    </source>
</evidence>
<feature type="transmembrane region" description="Helical" evidence="7">
    <location>
        <begin position="6"/>
        <end position="25"/>
    </location>
</feature>
<keyword evidence="2" id="KW-1003">Cell membrane</keyword>
<evidence type="ECO:0000256" key="7">
    <source>
        <dbReference type="SAM" id="Phobius"/>
    </source>
</evidence>
<protein>
    <submittedName>
        <fullName evidence="9">Phosphate:Na+ symporter</fullName>
    </submittedName>
</protein>
<dbReference type="SUPFAM" id="SSF109755">
    <property type="entry name" value="PhoU-like"/>
    <property type="match status" value="1"/>
</dbReference>
<keyword evidence="5 7" id="KW-0472">Membrane</keyword>
<dbReference type="AlphaFoldDB" id="A0A2S4LY46"/>
<evidence type="ECO:0000256" key="5">
    <source>
        <dbReference type="ARBA" id="ARBA00023136"/>
    </source>
</evidence>
<feature type="transmembrane region" description="Helical" evidence="7">
    <location>
        <begin position="180"/>
        <end position="204"/>
    </location>
</feature>
<dbReference type="RefSeq" id="WP_103720648.1">
    <property type="nucleotide sequence ID" value="NZ_PQFZ01000019.1"/>
</dbReference>
<dbReference type="InterPro" id="IPR026022">
    <property type="entry name" value="PhoU_dom"/>
</dbReference>
<dbReference type="Proteomes" id="UP000236919">
    <property type="component" value="Unassembled WGS sequence"/>
</dbReference>
<accession>A0A2S4LY46</accession>
<feature type="transmembrane region" description="Helical" evidence="7">
    <location>
        <begin position="251"/>
        <end position="272"/>
    </location>
</feature>
<keyword evidence="3 7" id="KW-0812">Transmembrane</keyword>
<feature type="transmembrane region" description="Helical" evidence="7">
    <location>
        <begin position="141"/>
        <end position="160"/>
    </location>
</feature>
<feature type="transmembrane region" description="Helical" evidence="7">
    <location>
        <begin position="113"/>
        <end position="129"/>
    </location>
</feature>
<dbReference type="GO" id="GO:0044341">
    <property type="term" value="P:sodium-dependent phosphate transport"/>
    <property type="evidence" value="ECO:0007669"/>
    <property type="project" value="InterPro"/>
</dbReference>
<keyword evidence="4 7" id="KW-1133">Transmembrane helix</keyword>
<organism evidence="9 10">
    <name type="scientific">Bosea psychrotolerans</name>
    <dbReference type="NCBI Taxonomy" id="1871628"/>
    <lineage>
        <taxon>Bacteria</taxon>
        <taxon>Pseudomonadati</taxon>
        <taxon>Pseudomonadota</taxon>
        <taxon>Alphaproteobacteria</taxon>
        <taxon>Hyphomicrobiales</taxon>
        <taxon>Boseaceae</taxon>
        <taxon>Bosea</taxon>
    </lineage>
</organism>
<dbReference type="PANTHER" id="PTHR10010:SF46">
    <property type="entry name" value="SODIUM-DEPENDENT PHOSPHATE TRANSPORT PROTEIN 2B"/>
    <property type="match status" value="1"/>
</dbReference>
<evidence type="ECO:0000313" key="9">
    <source>
        <dbReference type="EMBL" id="POR47376.1"/>
    </source>
</evidence>
<dbReference type="NCBIfam" id="NF037997">
    <property type="entry name" value="Na_Pi_symport"/>
    <property type="match status" value="1"/>
</dbReference>
<dbReference type="GO" id="GO:0005436">
    <property type="term" value="F:sodium:phosphate symporter activity"/>
    <property type="evidence" value="ECO:0007669"/>
    <property type="project" value="InterPro"/>
</dbReference>
<dbReference type="OrthoDB" id="5778511at2"/>
<evidence type="ECO:0000313" key="10">
    <source>
        <dbReference type="Proteomes" id="UP000236919"/>
    </source>
</evidence>
<feature type="transmembrane region" description="Helical" evidence="7">
    <location>
        <begin position="83"/>
        <end position="107"/>
    </location>
</feature>
<feature type="region of interest" description="Disordered" evidence="6">
    <location>
        <begin position="556"/>
        <end position="576"/>
    </location>
</feature>
<keyword evidence="10" id="KW-1185">Reference proteome</keyword>
<feature type="transmembrane region" description="Helical" evidence="7">
    <location>
        <begin position="284"/>
        <end position="303"/>
    </location>
</feature>
<dbReference type="Pfam" id="PF01895">
    <property type="entry name" value="PhoU"/>
    <property type="match status" value="2"/>
</dbReference>
<dbReference type="InterPro" id="IPR003841">
    <property type="entry name" value="Na/Pi_transpt"/>
</dbReference>
<feature type="domain" description="PhoU" evidence="8">
    <location>
        <begin position="349"/>
        <end position="427"/>
    </location>
</feature>
<dbReference type="EMBL" id="PQFZ01000019">
    <property type="protein sequence ID" value="POR47376.1"/>
    <property type="molecule type" value="Genomic_DNA"/>
</dbReference>
<feature type="domain" description="PhoU" evidence="8">
    <location>
        <begin position="454"/>
        <end position="535"/>
    </location>
</feature>
<evidence type="ECO:0000256" key="3">
    <source>
        <dbReference type="ARBA" id="ARBA00022692"/>
    </source>
</evidence>
<evidence type="ECO:0000256" key="4">
    <source>
        <dbReference type="ARBA" id="ARBA00022989"/>
    </source>
</evidence>
<reference evidence="9 10" key="1">
    <citation type="submission" date="2018-01" db="EMBL/GenBank/DDBJ databases">
        <title>Genomic Encyclopedia of Type Strains, Phase III (KMG-III): the genomes of soil and plant-associated and newly described type strains.</title>
        <authorList>
            <person name="Whitman W."/>
        </authorList>
    </citation>
    <scope>NUCLEOTIDE SEQUENCE [LARGE SCALE GENOMIC DNA]</scope>
    <source>
        <strain evidence="9 10">1131</strain>
    </source>
</reference>
<dbReference type="Pfam" id="PF02690">
    <property type="entry name" value="Na_Pi_cotrans"/>
    <property type="match status" value="2"/>
</dbReference>
<evidence type="ECO:0000256" key="6">
    <source>
        <dbReference type="SAM" id="MobiDB-lite"/>
    </source>
</evidence>
<gene>
    <name evidence="9" type="ORF">CYD53_11960</name>
</gene>
<dbReference type="GO" id="GO:0005886">
    <property type="term" value="C:plasma membrane"/>
    <property type="evidence" value="ECO:0007669"/>
    <property type="project" value="UniProtKB-SubCell"/>
</dbReference>
<comment type="subcellular location">
    <subcellularLocation>
        <location evidence="1">Cell membrane</location>
        <topology evidence="1">Multi-pass membrane protein</topology>
    </subcellularLocation>
</comment>
<comment type="caution">
    <text evidence="9">The sequence shown here is derived from an EMBL/GenBank/DDBJ whole genome shotgun (WGS) entry which is preliminary data.</text>
</comment>
<dbReference type="InterPro" id="IPR038078">
    <property type="entry name" value="PhoU-like_sf"/>
</dbReference>